<dbReference type="Proteomes" id="UP000290921">
    <property type="component" value="Unassembled WGS sequence"/>
</dbReference>
<feature type="transmembrane region" description="Helical" evidence="7">
    <location>
        <begin position="73"/>
        <end position="94"/>
    </location>
</feature>
<feature type="transmembrane region" description="Helical" evidence="7">
    <location>
        <begin position="460"/>
        <end position="478"/>
    </location>
</feature>
<accession>A0A4Q0VBQ9</accession>
<evidence type="ECO:0000256" key="3">
    <source>
        <dbReference type="ARBA" id="ARBA00022692"/>
    </source>
</evidence>
<feature type="transmembrane region" description="Helical" evidence="7">
    <location>
        <begin position="34"/>
        <end position="53"/>
    </location>
</feature>
<dbReference type="PANTHER" id="PTHR11819">
    <property type="entry name" value="SOLUTE CARRIER FAMILY 5"/>
    <property type="match status" value="1"/>
</dbReference>
<dbReference type="NCBIfam" id="NF007790">
    <property type="entry name" value="PRK10484.1"/>
    <property type="match status" value="1"/>
</dbReference>
<feature type="transmembrane region" description="Helical" evidence="7">
    <location>
        <begin position="506"/>
        <end position="527"/>
    </location>
</feature>
<dbReference type="GO" id="GO:0005886">
    <property type="term" value="C:plasma membrane"/>
    <property type="evidence" value="ECO:0007669"/>
    <property type="project" value="TreeGrafter"/>
</dbReference>
<evidence type="ECO:0000256" key="2">
    <source>
        <dbReference type="ARBA" id="ARBA00006434"/>
    </source>
</evidence>
<keyword evidence="4 7" id="KW-1133">Transmembrane helix</keyword>
<comment type="subcellular location">
    <subcellularLocation>
        <location evidence="1">Membrane</location>
        <topology evidence="1">Multi-pass membrane protein</topology>
    </subcellularLocation>
</comment>
<dbReference type="NCBIfam" id="TIGR00813">
    <property type="entry name" value="sss"/>
    <property type="match status" value="1"/>
</dbReference>
<comment type="caution">
    <text evidence="8">The sequence shown here is derived from an EMBL/GenBank/DDBJ whole genome shotgun (WGS) entry which is preliminary data.</text>
</comment>
<comment type="similarity">
    <text evidence="2 6">Belongs to the sodium:solute symporter (SSF) (TC 2.A.21) family.</text>
</comment>
<dbReference type="RefSeq" id="WP_129030822.1">
    <property type="nucleotide sequence ID" value="NZ_QMAP01000012.1"/>
</dbReference>
<organism evidence="8 9">
    <name type="scientific">Clostridium tetani</name>
    <dbReference type="NCBI Taxonomy" id="1513"/>
    <lineage>
        <taxon>Bacteria</taxon>
        <taxon>Bacillati</taxon>
        <taxon>Bacillota</taxon>
        <taxon>Clostridia</taxon>
        <taxon>Eubacteriales</taxon>
        <taxon>Clostridiaceae</taxon>
        <taxon>Clostridium</taxon>
    </lineage>
</organism>
<keyword evidence="3 7" id="KW-0812">Transmembrane</keyword>
<feature type="transmembrane region" description="Helical" evidence="7">
    <location>
        <begin position="412"/>
        <end position="428"/>
    </location>
</feature>
<feature type="transmembrane region" description="Helical" evidence="7">
    <location>
        <begin position="120"/>
        <end position="142"/>
    </location>
</feature>
<keyword evidence="5 7" id="KW-0472">Membrane</keyword>
<dbReference type="GO" id="GO:0005412">
    <property type="term" value="F:D-glucose:sodium symporter activity"/>
    <property type="evidence" value="ECO:0007669"/>
    <property type="project" value="TreeGrafter"/>
</dbReference>
<dbReference type="InterPro" id="IPR001734">
    <property type="entry name" value="Na/solute_symporter"/>
</dbReference>
<evidence type="ECO:0000256" key="4">
    <source>
        <dbReference type="ARBA" id="ARBA00022989"/>
    </source>
</evidence>
<feature type="transmembrane region" description="Helical" evidence="7">
    <location>
        <begin position="242"/>
        <end position="261"/>
    </location>
</feature>
<evidence type="ECO:0000256" key="1">
    <source>
        <dbReference type="ARBA" id="ARBA00004141"/>
    </source>
</evidence>
<protein>
    <submittedName>
        <fullName evidence="8">Solute:sodium symporter family transporter</fullName>
    </submittedName>
</protein>
<evidence type="ECO:0000313" key="9">
    <source>
        <dbReference type="Proteomes" id="UP000290921"/>
    </source>
</evidence>
<dbReference type="PROSITE" id="PS50283">
    <property type="entry name" value="NA_SOLUT_SYMP_3"/>
    <property type="match status" value="1"/>
</dbReference>
<evidence type="ECO:0000256" key="5">
    <source>
        <dbReference type="ARBA" id="ARBA00023136"/>
    </source>
</evidence>
<feature type="transmembrane region" description="Helical" evidence="7">
    <location>
        <begin position="6"/>
        <end position="22"/>
    </location>
</feature>
<reference evidence="8 9" key="1">
    <citation type="submission" date="2018-06" db="EMBL/GenBank/DDBJ databases">
        <title>Genome conservation of Clostridium tetani.</title>
        <authorList>
            <person name="Bruggemann H."/>
            <person name="Popoff M.R."/>
        </authorList>
    </citation>
    <scope>NUCLEOTIDE SEQUENCE [LARGE SCALE GENOMIC DNA]</scope>
    <source>
        <strain evidence="8 9">2017.061</strain>
    </source>
</reference>
<evidence type="ECO:0000313" key="8">
    <source>
        <dbReference type="EMBL" id="RXI45724.1"/>
    </source>
</evidence>
<evidence type="ECO:0000256" key="6">
    <source>
        <dbReference type="RuleBase" id="RU362091"/>
    </source>
</evidence>
<feature type="transmembrane region" description="Helical" evidence="7">
    <location>
        <begin position="329"/>
        <end position="362"/>
    </location>
</feature>
<sequence>MSIITCISFIAFTALVAVLSWYKTRNDDLSSQDGYFLAGRSLTGVFIGGSLMLTNLSTEQMVGLNGQGYKYTMAVMAWEVTSAFALVLMSQVFLPRYLKSGITTIPDFLEERYDSCTRRIISILFLIGYMAAYLPTVLYSGAVVLNSIFNVPEVFGIGQMQALIVTVWAIGIVGSIYAIFGGLKAVAVSDTYNGVGLLIGGFMITVFALIKLGGGSLGEGVSTLITVHPEKLNSIGGADSPVPWTVLFTGMLFNNLFYWCTNQSIVQRTFGAKNLAEGQKGVLLAGFFKLFGPLYLVLPGIIAFHLYGGSLSNQDMAYPTLVVDVLPKSLAGFFAAVLFGAILSSFNSALNSSVTLFTLDMYRPIFKPNSTDEELVQVGKKFGAILAIVSMVIAPLIINAPSGLYNYLQECNGFYNVPILAAILVGFFSKKVPSIAPKIALVFHIILYSISKLVWGHVNFLHVLGFLFPACVVIMLIIGKIKPRENDYVQKYTKQVDITPWSKSKLASIVISVLMICVYILFSKIGIVGK</sequence>
<feature type="transmembrane region" description="Helical" evidence="7">
    <location>
        <begin position="162"/>
        <end position="180"/>
    </location>
</feature>
<dbReference type="EMBL" id="QMAP01000012">
    <property type="protein sequence ID" value="RXI45724.1"/>
    <property type="molecule type" value="Genomic_DNA"/>
</dbReference>
<proteinExistence type="inferred from homology"/>
<feature type="transmembrane region" description="Helical" evidence="7">
    <location>
        <begin position="382"/>
        <end position="400"/>
    </location>
</feature>
<dbReference type="AlphaFoldDB" id="A0A4Q0VBQ9"/>
<gene>
    <name evidence="8" type="ORF">DP130_11770</name>
</gene>
<dbReference type="PANTHER" id="PTHR11819:SF195">
    <property type="entry name" value="SODIUM_GLUCOSE COTRANSPORTER 4"/>
    <property type="match status" value="1"/>
</dbReference>
<dbReference type="InterPro" id="IPR038377">
    <property type="entry name" value="Na/Glc_symporter_sf"/>
</dbReference>
<evidence type="ECO:0000256" key="7">
    <source>
        <dbReference type="SAM" id="Phobius"/>
    </source>
</evidence>
<dbReference type="Gene3D" id="1.20.1730.10">
    <property type="entry name" value="Sodium/glucose cotransporter"/>
    <property type="match status" value="1"/>
</dbReference>
<name>A0A4Q0VBQ9_CLOTA</name>
<dbReference type="Pfam" id="PF00474">
    <property type="entry name" value="SSF"/>
    <property type="match status" value="1"/>
</dbReference>
<feature type="transmembrane region" description="Helical" evidence="7">
    <location>
        <begin position="192"/>
        <end position="210"/>
    </location>
</feature>
<feature type="transmembrane region" description="Helical" evidence="7">
    <location>
        <begin position="282"/>
        <end position="309"/>
    </location>
</feature>
<dbReference type="CDD" id="cd10328">
    <property type="entry name" value="SLC5sbd_YidK"/>
    <property type="match status" value="1"/>
</dbReference>